<dbReference type="InterPro" id="IPR001128">
    <property type="entry name" value="Cyt_P450"/>
</dbReference>
<dbReference type="InterPro" id="IPR017972">
    <property type="entry name" value="Cyt_P450_CS"/>
</dbReference>
<evidence type="ECO:0000313" key="8">
    <source>
        <dbReference type="EMBL" id="CAG5091548.1"/>
    </source>
</evidence>
<evidence type="ECO:0000256" key="3">
    <source>
        <dbReference type="ARBA" id="ARBA00022723"/>
    </source>
</evidence>
<dbReference type="SUPFAM" id="SSF48264">
    <property type="entry name" value="Cytochrome P450"/>
    <property type="match status" value="1"/>
</dbReference>
<dbReference type="Proteomes" id="UP001158576">
    <property type="component" value="Chromosome PAR"/>
</dbReference>
<evidence type="ECO:0000256" key="2">
    <source>
        <dbReference type="ARBA" id="ARBA00010617"/>
    </source>
</evidence>
<organism evidence="8 9">
    <name type="scientific">Oikopleura dioica</name>
    <name type="common">Tunicate</name>
    <dbReference type="NCBI Taxonomy" id="34765"/>
    <lineage>
        <taxon>Eukaryota</taxon>
        <taxon>Metazoa</taxon>
        <taxon>Chordata</taxon>
        <taxon>Tunicata</taxon>
        <taxon>Appendicularia</taxon>
        <taxon>Copelata</taxon>
        <taxon>Oikopleuridae</taxon>
        <taxon>Oikopleura</taxon>
    </lineage>
</organism>
<dbReference type="InterPro" id="IPR036396">
    <property type="entry name" value="Cyt_P450_sf"/>
</dbReference>
<dbReference type="EMBL" id="OU015568">
    <property type="protein sequence ID" value="CAG5091548.1"/>
    <property type="molecule type" value="Genomic_DNA"/>
</dbReference>
<comment type="similarity">
    <text evidence="2 7">Belongs to the cytochrome P450 family.</text>
</comment>
<keyword evidence="3 7" id="KW-0479">Metal-binding</keyword>
<dbReference type="Pfam" id="PF00067">
    <property type="entry name" value="p450"/>
    <property type="match status" value="1"/>
</dbReference>
<evidence type="ECO:0000313" key="9">
    <source>
        <dbReference type="Proteomes" id="UP001158576"/>
    </source>
</evidence>
<dbReference type="PROSITE" id="PS00086">
    <property type="entry name" value="CYTOCHROME_P450"/>
    <property type="match status" value="1"/>
</dbReference>
<dbReference type="PRINTS" id="PR00463">
    <property type="entry name" value="EP450I"/>
</dbReference>
<evidence type="ECO:0000256" key="5">
    <source>
        <dbReference type="ARBA" id="ARBA00023004"/>
    </source>
</evidence>
<proteinExistence type="inferred from homology"/>
<dbReference type="Gene3D" id="1.10.630.10">
    <property type="entry name" value="Cytochrome P450"/>
    <property type="match status" value="1"/>
</dbReference>
<reference evidence="8 9" key="1">
    <citation type="submission" date="2021-04" db="EMBL/GenBank/DDBJ databases">
        <authorList>
            <person name="Bliznina A."/>
        </authorList>
    </citation>
    <scope>NUCLEOTIDE SEQUENCE [LARGE SCALE GENOMIC DNA]</scope>
</reference>
<evidence type="ECO:0000256" key="6">
    <source>
        <dbReference type="ARBA" id="ARBA00023033"/>
    </source>
</evidence>
<dbReference type="InterPro" id="IPR002401">
    <property type="entry name" value="Cyt_P450_E_grp-I"/>
</dbReference>
<keyword evidence="9" id="KW-1185">Reference proteome</keyword>
<evidence type="ECO:0000256" key="4">
    <source>
        <dbReference type="ARBA" id="ARBA00023002"/>
    </source>
</evidence>
<keyword evidence="4 7" id="KW-0560">Oxidoreductase</keyword>
<gene>
    <name evidence="8" type="ORF">OKIOD_LOCUS4681</name>
</gene>
<keyword evidence="6 7" id="KW-0503">Monooxygenase</keyword>
<evidence type="ECO:0000256" key="7">
    <source>
        <dbReference type="RuleBase" id="RU000461"/>
    </source>
</evidence>
<dbReference type="PANTHER" id="PTHR24303:SF31">
    <property type="entry name" value="CYTOCHROME P450 307A1-RELATED"/>
    <property type="match status" value="1"/>
</dbReference>
<dbReference type="PANTHER" id="PTHR24303">
    <property type="entry name" value="HEME-BINDING MONOOXYGENASE FAMILY"/>
    <property type="match status" value="1"/>
</dbReference>
<keyword evidence="5 7" id="KW-0408">Iron</keyword>
<sequence length="133" mass="15268">MRLNPVAPEIIPHQASEDIVVDGVLIEKGSTLYGSVGAVFANPENFPEPEKFIPDRFMKNGEYVHDLRVCSFSVGLRYCIGKQIAIEEQFIFATNIVREFRLVRTSGNMDIAEDLSMRFPKHSMMRFERRRSN</sequence>
<keyword evidence="7" id="KW-0349">Heme</keyword>
<protein>
    <submittedName>
        <fullName evidence="8">Oidioi.mRNA.OKI2018_I69.PAR.g13123.t1.cds</fullName>
    </submittedName>
</protein>
<evidence type="ECO:0000256" key="1">
    <source>
        <dbReference type="ARBA" id="ARBA00001971"/>
    </source>
</evidence>
<name>A0ABN7S6Q2_OIKDI</name>
<accession>A0ABN7S6Q2</accession>
<comment type="cofactor">
    <cofactor evidence="1">
        <name>heme</name>
        <dbReference type="ChEBI" id="CHEBI:30413"/>
    </cofactor>
</comment>